<organism evidence="6 7">
    <name type="scientific">Agitococcus lubricus</name>
    <dbReference type="NCBI Taxonomy" id="1077255"/>
    <lineage>
        <taxon>Bacteria</taxon>
        <taxon>Pseudomonadati</taxon>
        <taxon>Pseudomonadota</taxon>
        <taxon>Gammaproteobacteria</taxon>
        <taxon>Moraxellales</taxon>
        <taxon>Moraxellaceae</taxon>
        <taxon>Agitococcus</taxon>
    </lineage>
</organism>
<reference evidence="6 7" key="1">
    <citation type="submission" date="2018-04" db="EMBL/GenBank/DDBJ databases">
        <title>Genomic Encyclopedia of Archaeal and Bacterial Type Strains, Phase II (KMG-II): from individual species to whole genera.</title>
        <authorList>
            <person name="Goeker M."/>
        </authorList>
    </citation>
    <scope>NUCLEOTIDE SEQUENCE [LARGE SCALE GENOMIC DNA]</scope>
    <source>
        <strain evidence="6 7">DSM 5822</strain>
    </source>
</reference>
<keyword evidence="7" id="KW-1185">Reference proteome</keyword>
<proteinExistence type="inferred from homology"/>
<dbReference type="Pfam" id="PF02782">
    <property type="entry name" value="FGGY_C"/>
    <property type="match status" value="1"/>
</dbReference>
<name>A0A2T5IZD8_9GAMM</name>
<dbReference type="Pfam" id="PF00370">
    <property type="entry name" value="FGGY_N"/>
    <property type="match status" value="1"/>
</dbReference>
<dbReference type="EMBL" id="QAON01000007">
    <property type="protein sequence ID" value="PTQ89418.1"/>
    <property type="molecule type" value="Genomic_DNA"/>
</dbReference>
<dbReference type="PIRSF" id="PIRSF000538">
    <property type="entry name" value="GlpK"/>
    <property type="match status" value="1"/>
</dbReference>
<dbReference type="SUPFAM" id="SSF53067">
    <property type="entry name" value="Actin-like ATPase domain"/>
    <property type="match status" value="2"/>
</dbReference>
<dbReference type="InterPro" id="IPR018484">
    <property type="entry name" value="FGGY_N"/>
</dbReference>
<evidence type="ECO:0000313" key="6">
    <source>
        <dbReference type="EMBL" id="PTQ89418.1"/>
    </source>
</evidence>
<dbReference type="Gene3D" id="3.30.420.40">
    <property type="match status" value="2"/>
</dbReference>
<gene>
    <name evidence="6" type="ORF">C8N29_107151</name>
</gene>
<dbReference type="OrthoDB" id="9805576at2"/>
<keyword evidence="3 6" id="KW-0418">Kinase</keyword>
<dbReference type="Proteomes" id="UP000244223">
    <property type="component" value="Unassembled WGS sequence"/>
</dbReference>
<evidence type="ECO:0000313" key="7">
    <source>
        <dbReference type="Proteomes" id="UP000244223"/>
    </source>
</evidence>
<dbReference type="InterPro" id="IPR050406">
    <property type="entry name" value="FGGY_Carb_Kinase"/>
</dbReference>
<comment type="similarity">
    <text evidence="1">Belongs to the FGGY kinase family.</text>
</comment>
<dbReference type="InterPro" id="IPR000577">
    <property type="entry name" value="Carb_kinase_FGGY"/>
</dbReference>
<dbReference type="InterPro" id="IPR018485">
    <property type="entry name" value="FGGY_C"/>
</dbReference>
<evidence type="ECO:0000259" key="5">
    <source>
        <dbReference type="Pfam" id="PF02782"/>
    </source>
</evidence>
<dbReference type="GO" id="GO:0016301">
    <property type="term" value="F:kinase activity"/>
    <property type="evidence" value="ECO:0007669"/>
    <property type="project" value="UniProtKB-KW"/>
</dbReference>
<protein>
    <submittedName>
        <fullName evidence="6">Sugar (Pentulose or hexulose) kinase</fullName>
    </submittedName>
</protein>
<dbReference type="RefSeq" id="WP_107865741.1">
    <property type="nucleotide sequence ID" value="NZ_QAON01000007.1"/>
</dbReference>
<feature type="domain" description="Carbohydrate kinase FGGY C-terminal" evidence="5">
    <location>
        <begin position="263"/>
        <end position="456"/>
    </location>
</feature>
<evidence type="ECO:0000259" key="4">
    <source>
        <dbReference type="Pfam" id="PF00370"/>
    </source>
</evidence>
<evidence type="ECO:0000256" key="1">
    <source>
        <dbReference type="ARBA" id="ARBA00009156"/>
    </source>
</evidence>
<evidence type="ECO:0000256" key="3">
    <source>
        <dbReference type="ARBA" id="ARBA00022777"/>
    </source>
</evidence>
<dbReference type="CDD" id="cd07779">
    <property type="entry name" value="ASKHA_NBD_FGGY_YgcE-like"/>
    <property type="match status" value="1"/>
</dbReference>
<dbReference type="InterPro" id="IPR043129">
    <property type="entry name" value="ATPase_NBD"/>
</dbReference>
<dbReference type="AlphaFoldDB" id="A0A2T5IZD8"/>
<dbReference type="GO" id="GO:0005975">
    <property type="term" value="P:carbohydrate metabolic process"/>
    <property type="evidence" value="ECO:0007669"/>
    <property type="project" value="InterPro"/>
</dbReference>
<comment type="caution">
    <text evidence="6">The sequence shown here is derived from an EMBL/GenBank/DDBJ whole genome shotgun (WGS) entry which is preliminary data.</text>
</comment>
<keyword evidence="2" id="KW-0808">Transferase</keyword>
<dbReference type="PANTHER" id="PTHR43095:SF5">
    <property type="entry name" value="XYLULOSE KINASE"/>
    <property type="match status" value="1"/>
</dbReference>
<sequence length="514" mass="57067">MNKARFLSIDCGTQSLRAFVFNERGHLLARSQLSFDPPYFSVKQGYAEQDANYYWQCLVTACQQLWQQGVDPNTITAATLTTQRGTVVLVDEHGNALHPAILWLDEREAESLPSLAIYWQKLHQLSGHQKTIRQLRLRAQANWFAVHRPDIWAKTHKFLLLSGFLTYKLTGEFKDAVASQVGYIPFDYKKHQWHHAWDWRWQALGLSLDKLPKLVAAGKLLGQLPVAAAQELGLPAGLAIVAAGADKACEVMGAGCVHPWQGALSFGTTATYNTISYNYISLKPPLPPYPALVPQRYCLESQIPQGFALVNYFRRHIAAPEIQAAEQQGKQALEVLETWLASTPAGANGLLWQPSLSVQSAGESISKGALLGLSTQHTKADWYRALVEGLLFALKQGQQQVEQQTKQVITQLFAAGGGSQSDAVMQTAADIFNMPINKPHTSETSGLGAAMCAAVGMRIYPDLDTAVAAMSRIDKVFYPNAVHARFYQQCYQHVYLPWLDSLAKLYQQQRLCQL</sequence>
<dbReference type="PANTHER" id="PTHR43095">
    <property type="entry name" value="SUGAR KINASE"/>
    <property type="match status" value="1"/>
</dbReference>
<accession>A0A2T5IZD8</accession>
<feature type="domain" description="Carbohydrate kinase FGGY N-terminal" evidence="4">
    <location>
        <begin position="7"/>
        <end position="253"/>
    </location>
</feature>
<evidence type="ECO:0000256" key="2">
    <source>
        <dbReference type="ARBA" id="ARBA00022679"/>
    </source>
</evidence>